<dbReference type="InterPro" id="IPR044528">
    <property type="entry name" value="POD-like_MBL-fold"/>
</dbReference>
<keyword evidence="3" id="KW-0378">Hydrolase</keyword>
<dbReference type="Gene3D" id="3.60.15.10">
    <property type="entry name" value="Ribonuclease Z/Hydroxyacylglutathione hydrolase-like"/>
    <property type="match status" value="1"/>
</dbReference>
<dbReference type="GO" id="GO:0070813">
    <property type="term" value="P:hydrogen sulfide metabolic process"/>
    <property type="evidence" value="ECO:0007669"/>
    <property type="project" value="TreeGrafter"/>
</dbReference>
<dbReference type="CDD" id="cd07724">
    <property type="entry name" value="POD-like_MBL-fold"/>
    <property type="match status" value="1"/>
</dbReference>
<dbReference type="GO" id="GO:0016787">
    <property type="term" value="F:hydrolase activity"/>
    <property type="evidence" value="ECO:0007669"/>
    <property type="project" value="UniProtKB-KW"/>
</dbReference>
<feature type="domain" description="Metallo-beta-lactamase" evidence="2">
    <location>
        <begin position="15"/>
        <end position="205"/>
    </location>
</feature>
<dbReference type="InterPro" id="IPR051682">
    <property type="entry name" value="Mito_Persulfide_Diox"/>
</dbReference>
<evidence type="ECO:0000259" key="2">
    <source>
        <dbReference type="SMART" id="SM00849"/>
    </source>
</evidence>
<dbReference type="AlphaFoldDB" id="A0A3G8LWW3"/>
<dbReference type="InterPro" id="IPR036866">
    <property type="entry name" value="RibonucZ/Hydroxyglut_hydro"/>
</dbReference>
<dbReference type="Pfam" id="PF00753">
    <property type="entry name" value="Lactamase_B"/>
    <property type="match status" value="1"/>
</dbReference>
<dbReference type="GO" id="GO:0050313">
    <property type="term" value="F:sulfur dioxygenase activity"/>
    <property type="evidence" value="ECO:0007669"/>
    <property type="project" value="InterPro"/>
</dbReference>
<dbReference type="PANTHER" id="PTHR43084">
    <property type="entry name" value="PERSULFIDE DIOXYGENASE ETHE1"/>
    <property type="match status" value="1"/>
</dbReference>
<dbReference type="SMART" id="SM00849">
    <property type="entry name" value="Lactamase_B"/>
    <property type="match status" value="1"/>
</dbReference>
<protein>
    <submittedName>
        <fullName evidence="3">MBL fold metallo-hydrolase</fullName>
    </submittedName>
</protein>
<keyword evidence="4" id="KW-1185">Reference proteome</keyword>
<keyword evidence="1" id="KW-0479">Metal-binding</keyword>
<gene>
    <name evidence="3" type="ORF">EGC82_11720</name>
</gene>
<dbReference type="RefSeq" id="WP_124730925.1">
    <property type="nucleotide sequence ID" value="NZ_CBCSKC010000009.1"/>
</dbReference>
<dbReference type="OrthoDB" id="9784009at2"/>
<dbReference type="SUPFAM" id="SSF56281">
    <property type="entry name" value="Metallo-hydrolase/oxidoreductase"/>
    <property type="match status" value="1"/>
</dbReference>
<dbReference type="GO" id="GO:0006749">
    <property type="term" value="P:glutathione metabolic process"/>
    <property type="evidence" value="ECO:0007669"/>
    <property type="project" value="InterPro"/>
</dbReference>
<name>A0A3G8LWW3_9GAMM</name>
<evidence type="ECO:0000313" key="3">
    <source>
        <dbReference type="EMBL" id="AZG73372.1"/>
    </source>
</evidence>
<sequence>MSKIRIDPFYHQASHTITYVVIDIATRQCAIIDPVLDFDIASGTISTNFADSIIDHINQQGVEVEWILETHAHCDHISAASYIKKKCGGMTGIGEHITKVQHTFKQILNLDESFQCNGEQFDQLFVDEELVKLGHLNIHIMHTPGHTPACVSYLIEDVVFVGDALSIPELGTMNTDFPDSSAVTLYHSIQRILALPNCTRVFVGHSPQANTRTCETVETSVIAQKRCNRIAGGNVTLTEFVKRHQQHHVSAVISKLLLPVIQINIRAGNMMPADILSNDLLKVPLNK</sequence>
<proteinExistence type="predicted"/>
<dbReference type="GO" id="GO:0046872">
    <property type="term" value="F:metal ion binding"/>
    <property type="evidence" value="ECO:0007669"/>
    <property type="project" value="UniProtKB-KW"/>
</dbReference>
<evidence type="ECO:0000256" key="1">
    <source>
        <dbReference type="ARBA" id="ARBA00022723"/>
    </source>
</evidence>
<organism evidence="3 4">
    <name type="scientific">Shewanella livingstonensis</name>
    <dbReference type="NCBI Taxonomy" id="150120"/>
    <lineage>
        <taxon>Bacteria</taxon>
        <taxon>Pseudomonadati</taxon>
        <taxon>Pseudomonadota</taxon>
        <taxon>Gammaproteobacteria</taxon>
        <taxon>Alteromonadales</taxon>
        <taxon>Shewanellaceae</taxon>
        <taxon>Shewanella</taxon>
    </lineage>
</organism>
<accession>A0A3G8LWW3</accession>
<dbReference type="InterPro" id="IPR001279">
    <property type="entry name" value="Metallo-B-lactamas"/>
</dbReference>
<evidence type="ECO:0000313" key="4">
    <source>
        <dbReference type="Proteomes" id="UP000278035"/>
    </source>
</evidence>
<dbReference type="KEGG" id="slj:EGC82_11720"/>
<dbReference type="Proteomes" id="UP000278035">
    <property type="component" value="Chromosome"/>
</dbReference>
<reference evidence="4" key="1">
    <citation type="submission" date="2018-11" db="EMBL/GenBank/DDBJ databases">
        <title>Shewanella sp. M2.</title>
        <authorList>
            <person name="Hwang Y.J."/>
            <person name="Hwang C.Y."/>
        </authorList>
    </citation>
    <scope>NUCLEOTIDE SEQUENCE [LARGE SCALE GENOMIC DNA]</scope>
    <source>
        <strain evidence="4">LMG 19866</strain>
    </source>
</reference>
<dbReference type="EMBL" id="CP034015">
    <property type="protein sequence ID" value="AZG73372.1"/>
    <property type="molecule type" value="Genomic_DNA"/>
</dbReference>
<dbReference type="PANTHER" id="PTHR43084:SF1">
    <property type="entry name" value="PERSULFIDE DIOXYGENASE ETHE1, MITOCHONDRIAL"/>
    <property type="match status" value="1"/>
</dbReference>